<dbReference type="EMBL" id="CABFNQ020000444">
    <property type="protein sequence ID" value="CAH0015104.1"/>
    <property type="molecule type" value="Genomic_DNA"/>
</dbReference>
<dbReference type="Proteomes" id="UP000696573">
    <property type="component" value="Unassembled WGS sequence"/>
</dbReference>
<reference evidence="2" key="1">
    <citation type="submission" date="2021-10" db="EMBL/GenBank/DDBJ databases">
        <authorList>
            <person name="Piombo E."/>
        </authorList>
    </citation>
    <scope>NUCLEOTIDE SEQUENCE</scope>
</reference>
<dbReference type="OrthoDB" id="5412502at2759"/>
<evidence type="ECO:0000313" key="2">
    <source>
        <dbReference type="EMBL" id="CAH0015104.1"/>
    </source>
</evidence>
<evidence type="ECO:0000313" key="3">
    <source>
        <dbReference type="Proteomes" id="UP000696573"/>
    </source>
</evidence>
<keyword evidence="3" id="KW-1185">Reference proteome</keyword>
<proteinExistence type="predicted"/>
<organism evidence="2 3">
    <name type="scientific">Clonostachys rhizophaga</name>
    <dbReference type="NCBI Taxonomy" id="160324"/>
    <lineage>
        <taxon>Eukaryota</taxon>
        <taxon>Fungi</taxon>
        <taxon>Dikarya</taxon>
        <taxon>Ascomycota</taxon>
        <taxon>Pezizomycotina</taxon>
        <taxon>Sordariomycetes</taxon>
        <taxon>Hypocreomycetidae</taxon>
        <taxon>Hypocreales</taxon>
        <taxon>Bionectriaceae</taxon>
        <taxon>Clonostachys</taxon>
    </lineage>
</organism>
<evidence type="ECO:0000256" key="1">
    <source>
        <dbReference type="SAM" id="Phobius"/>
    </source>
</evidence>
<accession>A0A9N9UY45</accession>
<protein>
    <submittedName>
        <fullName evidence="2">Uncharacterized protein</fullName>
    </submittedName>
</protein>
<comment type="caution">
    <text evidence="2">The sequence shown here is derived from an EMBL/GenBank/DDBJ whole genome shotgun (WGS) entry which is preliminary data.</text>
</comment>
<dbReference type="AlphaFoldDB" id="A0A9N9UY45"/>
<keyword evidence="1" id="KW-0472">Membrane</keyword>
<feature type="transmembrane region" description="Helical" evidence="1">
    <location>
        <begin position="333"/>
        <end position="350"/>
    </location>
</feature>
<gene>
    <name evidence="2" type="ORF">CRHIZ90672A_00000946</name>
</gene>
<feature type="transmembrane region" description="Helical" evidence="1">
    <location>
        <begin position="256"/>
        <end position="275"/>
    </location>
</feature>
<feature type="transmembrane region" description="Helical" evidence="1">
    <location>
        <begin position="356"/>
        <end position="377"/>
    </location>
</feature>
<sequence>MGGNGANQFTWFPGNKLDWGLDIVTLLAVIGESSIGDQSQAITASLFCVLPRLIPAPQALLKATRPTRMPETLAKMTGVLSGTTLESVGYFANIIQPLNELPAYSFKVLKIEHRENFQFEDVQVGTLATEYGWIRAVYTKLIKLLPGKTPERLRVAMPRAPPRDDEEMAQLPHENGTTTARDFAQPGEPPRPVQRRATLRETTQDFFTNPTMALSGERPAVPPKLWSPIHILSVFSCSISVAIVACGIAWKDGNAIISVTLISLTSTIVGIASFWRPRLMKRRHNNNVPPGDVMIRTREGAFLLIKCTEDVARELYSGTEECDYYVGERTYRLLMGIATTLLMVSVVLLGNCTWDLQMFIAGTYILLNGLYWALGMLPRSSFWDLSRYKWEDITKEDAQNAEGVTDPNDQREGHPSFTRTLWYAIRETESVGWVQTSGAAPVSEHWKEWLREAHINARDGNRDWNAVERKNQIMNTRNAETELGDLAGETAPATQVMRPGAVEGG</sequence>
<name>A0A9N9UY45_9HYPO</name>
<feature type="transmembrane region" description="Helical" evidence="1">
    <location>
        <begin position="229"/>
        <end position="250"/>
    </location>
</feature>
<keyword evidence="1" id="KW-0812">Transmembrane</keyword>
<keyword evidence="1" id="KW-1133">Transmembrane helix</keyword>